<keyword evidence="6 7" id="KW-0472">Membrane</keyword>
<sequence length="425" mass="45312">MVMLIMFGTLFICLLLTAPMAVSIGLSALTMIWANETPTIVLAQRMFSAVDSAPLLAIPFFVLAGSLMKGGGISQRLVKFADACVGGITGGLSIVAILASMFFAAISGSGPATTAAIGSIMIPAMLAKGYNIKFVAATEATAGQLGVIIPPSIPFVIFGLATGVSIGDLFMAGVMPGILIGCSLILVAYCVAKTNGYKPDRPLPWRERWEAFKESVWALFMPVLILGGIYKGIFTPTESAVVASAYALFVGAFVYKELKLKDLFPIFAETIVLVSKIMIIISAAGIFAYILTIYRIPHLVGNWFISITDSKIIFLLIVNLLLLIVGMFFDTTPAIVVLAPILMPVATSLGIAPLHMGVIIVCNLAIGFITPPFGVNLFVASQLTGLRVEQMGRYLLTYIGVLVVDILMISYIPAISLWLPSLLMR</sequence>
<keyword evidence="5 7" id="KW-1133">Transmembrane helix</keyword>
<keyword evidence="3" id="KW-0997">Cell inner membrane</keyword>
<dbReference type="PANTHER" id="PTHR33362:SF3">
    <property type="entry name" value="SIALIC ACID TRAP TRANSPORTER PERMEASE PROTEIN SIAT"/>
    <property type="match status" value="1"/>
</dbReference>
<dbReference type="GO" id="GO:0005886">
    <property type="term" value="C:plasma membrane"/>
    <property type="evidence" value="ECO:0007669"/>
    <property type="project" value="UniProtKB-SubCell"/>
</dbReference>
<evidence type="ECO:0000259" key="8">
    <source>
        <dbReference type="PROSITE" id="PS50850"/>
    </source>
</evidence>
<feature type="transmembrane region" description="Helical" evidence="7">
    <location>
        <begin position="354"/>
        <end position="375"/>
    </location>
</feature>
<comment type="subcellular location">
    <subcellularLocation>
        <location evidence="1">Cell inner membrane</location>
        <topology evidence="1">Multi-pass membrane protein</topology>
    </subcellularLocation>
</comment>
<dbReference type="AlphaFoldDB" id="A0A1B2I1V1"/>
<feature type="transmembrane region" description="Helical" evidence="7">
    <location>
        <begin position="80"/>
        <end position="106"/>
    </location>
</feature>
<proteinExistence type="predicted"/>
<organism evidence="9 10">
    <name type="scientific">Cloacibacillus porcorum</name>
    <dbReference type="NCBI Taxonomy" id="1197717"/>
    <lineage>
        <taxon>Bacteria</taxon>
        <taxon>Thermotogati</taxon>
        <taxon>Synergistota</taxon>
        <taxon>Synergistia</taxon>
        <taxon>Synergistales</taxon>
        <taxon>Synergistaceae</taxon>
        <taxon>Cloacibacillus</taxon>
    </lineage>
</organism>
<feature type="transmembrane region" description="Helical" evidence="7">
    <location>
        <begin position="47"/>
        <end position="68"/>
    </location>
</feature>
<keyword evidence="10" id="KW-1185">Reference proteome</keyword>
<dbReference type="InterPro" id="IPR020846">
    <property type="entry name" value="MFS_dom"/>
</dbReference>
<feature type="transmembrane region" description="Helical" evidence="7">
    <location>
        <begin position="240"/>
        <end position="258"/>
    </location>
</feature>
<dbReference type="STRING" id="1197717.BED41_01830"/>
<feature type="transmembrane region" description="Helical" evidence="7">
    <location>
        <begin position="395"/>
        <end position="419"/>
    </location>
</feature>
<feature type="transmembrane region" description="Helical" evidence="7">
    <location>
        <begin position="216"/>
        <end position="234"/>
    </location>
</feature>
<dbReference type="OrthoDB" id="9785600at2"/>
<evidence type="ECO:0000256" key="6">
    <source>
        <dbReference type="ARBA" id="ARBA00023136"/>
    </source>
</evidence>
<evidence type="ECO:0000313" key="9">
    <source>
        <dbReference type="EMBL" id="ANZ43940.1"/>
    </source>
</evidence>
<evidence type="ECO:0000256" key="4">
    <source>
        <dbReference type="ARBA" id="ARBA00022692"/>
    </source>
</evidence>
<feature type="transmembrane region" description="Helical" evidence="7">
    <location>
        <begin position="312"/>
        <end position="342"/>
    </location>
</feature>
<dbReference type="KEGG" id="cpor:BED41_01830"/>
<dbReference type="PANTHER" id="PTHR33362">
    <property type="entry name" value="SIALIC ACID TRAP TRANSPORTER PERMEASE PROTEIN SIAT-RELATED"/>
    <property type="match status" value="1"/>
</dbReference>
<dbReference type="PIRSF" id="PIRSF006066">
    <property type="entry name" value="HI0050"/>
    <property type="match status" value="1"/>
</dbReference>
<evidence type="ECO:0000256" key="1">
    <source>
        <dbReference type="ARBA" id="ARBA00004429"/>
    </source>
</evidence>
<evidence type="ECO:0000256" key="7">
    <source>
        <dbReference type="SAM" id="Phobius"/>
    </source>
</evidence>
<feature type="transmembrane region" description="Helical" evidence="7">
    <location>
        <begin position="270"/>
        <end position="292"/>
    </location>
</feature>
<evidence type="ECO:0000256" key="2">
    <source>
        <dbReference type="ARBA" id="ARBA00022475"/>
    </source>
</evidence>
<feature type="transmembrane region" description="Helical" evidence="7">
    <location>
        <begin position="112"/>
        <end position="130"/>
    </location>
</feature>
<evidence type="ECO:0000256" key="5">
    <source>
        <dbReference type="ARBA" id="ARBA00022989"/>
    </source>
</evidence>
<reference evidence="9" key="1">
    <citation type="submission" date="2016-08" db="EMBL/GenBank/DDBJ databases">
        <title>Complete genome of Cloacibacillus porcorum.</title>
        <authorList>
            <person name="Looft T."/>
            <person name="Bayles D.O."/>
            <person name="Alt D.P."/>
        </authorList>
    </citation>
    <scope>NUCLEOTIDE SEQUENCE [LARGE SCALE GENOMIC DNA]</scope>
    <source>
        <strain evidence="9">CL-84</strain>
    </source>
</reference>
<dbReference type="GO" id="GO:0022857">
    <property type="term" value="F:transmembrane transporter activity"/>
    <property type="evidence" value="ECO:0007669"/>
    <property type="project" value="InterPro"/>
</dbReference>
<keyword evidence="4 7" id="KW-0812">Transmembrane</keyword>
<feature type="transmembrane region" description="Helical" evidence="7">
    <location>
        <begin position="169"/>
        <end position="192"/>
    </location>
</feature>
<dbReference type="PROSITE" id="PS50850">
    <property type="entry name" value="MFS"/>
    <property type="match status" value="1"/>
</dbReference>
<evidence type="ECO:0000256" key="3">
    <source>
        <dbReference type="ARBA" id="ARBA00022519"/>
    </source>
</evidence>
<dbReference type="NCBIfam" id="TIGR00786">
    <property type="entry name" value="dctM"/>
    <property type="match status" value="1"/>
</dbReference>
<feature type="transmembrane region" description="Helical" evidence="7">
    <location>
        <begin position="142"/>
        <end position="163"/>
    </location>
</feature>
<dbReference type="Proteomes" id="UP000093044">
    <property type="component" value="Chromosome"/>
</dbReference>
<evidence type="ECO:0000313" key="10">
    <source>
        <dbReference type="Proteomes" id="UP000093044"/>
    </source>
</evidence>
<name>A0A1B2I1V1_9BACT</name>
<protein>
    <submittedName>
        <fullName evidence="9">C4-dicarboxylate ABC transporter permease</fullName>
    </submittedName>
</protein>
<gene>
    <name evidence="9" type="ORF">BED41_01830</name>
</gene>
<dbReference type="InterPro" id="IPR010656">
    <property type="entry name" value="DctM"/>
</dbReference>
<dbReference type="Pfam" id="PF06808">
    <property type="entry name" value="DctM"/>
    <property type="match status" value="1"/>
</dbReference>
<accession>A0A1B2I1V1</accession>
<dbReference type="InterPro" id="IPR004681">
    <property type="entry name" value="TRAP_DctM"/>
</dbReference>
<feature type="domain" description="Major facilitator superfamily (MFS) profile" evidence="8">
    <location>
        <begin position="319"/>
        <end position="425"/>
    </location>
</feature>
<dbReference type="EMBL" id="CP016757">
    <property type="protein sequence ID" value="ANZ43940.1"/>
    <property type="molecule type" value="Genomic_DNA"/>
</dbReference>
<keyword evidence="2" id="KW-1003">Cell membrane</keyword>